<evidence type="ECO:0000313" key="2">
    <source>
        <dbReference type="Proteomes" id="UP001187192"/>
    </source>
</evidence>
<dbReference type="AlphaFoldDB" id="A0AA88D5W7"/>
<evidence type="ECO:0000313" key="1">
    <source>
        <dbReference type="EMBL" id="GMN44081.1"/>
    </source>
</evidence>
<organism evidence="1 2">
    <name type="scientific">Ficus carica</name>
    <name type="common">Common fig</name>
    <dbReference type="NCBI Taxonomy" id="3494"/>
    <lineage>
        <taxon>Eukaryota</taxon>
        <taxon>Viridiplantae</taxon>
        <taxon>Streptophyta</taxon>
        <taxon>Embryophyta</taxon>
        <taxon>Tracheophyta</taxon>
        <taxon>Spermatophyta</taxon>
        <taxon>Magnoliopsida</taxon>
        <taxon>eudicotyledons</taxon>
        <taxon>Gunneridae</taxon>
        <taxon>Pentapetalae</taxon>
        <taxon>rosids</taxon>
        <taxon>fabids</taxon>
        <taxon>Rosales</taxon>
        <taxon>Moraceae</taxon>
        <taxon>Ficeae</taxon>
        <taxon>Ficus</taxon>
    </lineage>
</organism>
<dbReference type="EMBL" id="BTGU01000017">
    <property type="protein sequence ID" value="GMN44081.1"/>
    <property type="molecule type" value="Genomic_DNA"/>
</dbReference>
<accession>A0AA88D5W7</accession>
<keyword evidence="2" id="KW-1185">Reference proteome</keyword>
<protein>
    <submittedName>
        <fullName evidence="1">Uncharacterized protein</fullName>
    </submittedName>
</protein>
<gene>
    <name evidence="1" type="ORF">TIFTF001_013277</name>
</gene>
<sequence>MGEARPWRNRTGIHGDPLHFFDRQISGNHPWKNRGAPWLSTRRSRLLGFLPVLEHNGGLTFVGLVQGGAVNGVAH</sequence>
<dbReference type="Proteomes" id="UP001187192">
    <property type="component" value="Unassembled WGS sequence"/>
</dbReference>
<reference evidence="1" key="1">
    <citation type="submission" date="2023-07" db="EMBL/GenBank/DDBJ databases">
        <title>draft genome sequence of fig (Ficus carica).</title>
        <authorList>
            <person name="Takahashi T."/>
            <person name="Nishimura K."/>
        </authorList>
    </citation>
    <scope>NUCLEOTIDE SEQUENCE</scope>
</reference>
<name>A0AA88D5W7_FICCA</name>
<proteinExistence type="predicted"/>
<comment type="caution">
    <text evidence="1">The sequence shown here is derived from an EMBL/GenBank/DDBJ whole genome shotgun (WGS) entry which is preliminary data.</text>
</comment>